<keyword evidence="2" id="KW-1185">Reference proteome</keyword>
<organism evidence="1 2">
    <name type="scientific">Microbacterium paraoxydans</name>
    <dbReference type="NCBI Taxonomy" id="199592"/>
    <lineage>
        <taxon>Bacteria</taxon>
        <taxon>Bacillati</taxon>
        <taxon>Actinomycetota</taxon>
        <taxon>Actinomycetes</taxon>
        <taxon>Micrococcales</taxon>
        <taxon>Microbacteriaceae</taxon>
        <taxon>Microbacterium</taxon>
    </lineage>
</organism>
<sequence length="136" mass="14774">MASIEDVRRIAGGFPGVTETVNGHTSLPAWRVKSGQFAWLRDARDTDLRQLAALGRSWPDGPVLAVRVADQGEKEALLAAEPEALFSIPHFDGFPGLLVRLDALDPDRLAELVTDAWLLRAPATVAKEWLAAHGLE</sequence>
<dbReference type="Proteomes" id="UP000678243">
    <property type="component" value="Unassembled WGS sequence"/>
</dbReference>
<dbReference type="InterPro" id="IPR038056">
    <property type="entry name" value="YjbR-like_sf"/>
</dbReference>
<protein>
    <submittedName>
        <fullName evidence="1">MmcQ/YjbR family DNA-binding protein</fullName>
    </submittedName>
</protein>
<gene>
    <name evidence="1" type="ORF">KE274_06550</name>
</gene>
<name>A0ABS5ILC9_9MICO</name>
<dbReference type="GO" id="GO:0003677">
    <property type="term" value="F:DNA binding"/>
    <property type="evidence" value="ECO:0007669"/>
    <property type="project" value="UniProtKB-KW"/>
</dbReference>
<evidence type="ECO:0000313" key="1">
    <source>
        <dbReference type="EMBL" id="MBS0023765.1"/>
    </source>
</evidence>
<reference evidence="1 2" key="1">
    <citation type="submission" date="2021-04" db="EMBL/GenBank/DDBJ databases">
        <title>Whole genome analysis of root endophytic bacterium Microbacterium paraoxydans ku-mp colonizing RP-bio226 rice variety.</title>
        <authorList>
            <person name="Ulaganathan K."/>
            <person name="Latha B."/>
        </authorList>
    </citation>
    <scope>NUCLEOTIDE SEQUENCE [LARGE SCALE GENOMIC DNA]</scope>
    <source>
        <strain evidence="2">ku-mp</strain>
    </source>
</reference>
<dbReference type="RefSeq" id="WP_211542045.1">
    <property type="nucleotide sequence ID" value="NZ_JAGTUK010000002.1"/>
</dbReference>
<evidence type="ECO:0000313" key="2">
    <source>
        <dbReference type="Proteomes" id="UP000678243"/>
    </source>
</evidence>
<keyword evidence="1" id="KW-0238">DNA-binding</keyword>
<dbReference type="EMBL" id="JAGTUK010000002">
    <property type="protein sequence ID" value="MBS0023765.1"/>
    <property type="molecule type" value="Genomic_DNA"/>
</dbReference>
<dbReference type="SUPFAM" id="SSF142906">
    <property type="entry name" value="YjbR-like"/>
    <property type="match status" value="1"/>
</dbReference>
<dbReference type="Pfam" id="PF04237">
    <property type="entry name" value="YjbR"/>
    <property type="match status" value="1"/>
</dbReference>
<accession>A0ABS5ILC9</accession>
<dbReference type="InterPro" id="IPR058532">
    <property type="entry name" value="YjbR/MT2646/Rv2570-like"/>
</dbReference>
<proteinExistence type="predicted"/>
<comment type="caution">
    <text evidence="1">The sequence shown here is derived from an EMBL/GenBank/DDBJ whole genome shotgun (WGS) entry which is preliminary data.</text>
</comment>